<organism evidence="2">
    <name type="scientific">Anguilla anguilla</name>
    <name type="common">European freshwater eel</name>
    <name type="synonym">Muraena anguilla</name>
    <dbReference type="NCBI Taxonomy" id="7936"/>
    <lineage>
        <taxon>Eukaryota</taxon>
        <taxon>Metazoa</taxon>
        <taxon>Chordata</taxon>
        <taxon>Craniata</taxon>
        <taxon>Vertebrata</taxon>
        <taxon>Euteleostomi</taxon>
        <taxon>Actinopterygii</taxon>
        <taxon>Neopterygii</taxon>
        <taxon>Teleostei</taxon>
        <taxon>Anguilliformes</taxon>
        <taxon>Anguillidae</taxon>
        <taxon>Anguilla</taxon>
    </lineage>
</organism>
<keyword evidence="1" id="KW-0472">Membrane</keyword>
<accession>A0A0E9XR89</accession>
<keyword evidence="1" id="KW-1133">Transmembrane helix</keyword>
<dbReference type="AlphaFoldDB" id="A0A0E9XR89"/>
<dbReference type="EMBL" id="GBXM01004227">
    <property type="protein sequence ID" value="JAI04351.1"/>
    <property type="molecule type" value="Transcribed_RNA"/>
</dbReference>
<proteinExistence type="predicted"/>
<feature type="transmembrane region" description="Helical" evidence="1">
    <location>
        <begin position="15"/>
        <end position="36"/>
    </location>
</feature>
<keyword evidence="1" id="KW-0812">Transmembrane</keyword>
<reference evidence="2" key="1">
    <citation type="submission" date="2014-11" db="EMBL/GenBank/DDBJ databases">
        <authorList>
            <person name="Amaro Gonzalez C."/>
        </authorList>
    </citation>
    <scope>NUCLEOTIDE SEQUENCE</scope>
</reference>
<name>A0A0E9XR89_ANGAN</name>
<reference evidence="2" key="2">
    <citation type="journal article" date="2015" name="Fish Shellfish Immunol.">
        <title>Early steps in the European eel (Anguilla anguilla)-Vibrio vulnificus interaction in the gills: Role of the RtxA13 toxin.</title>
        <authorList>
            <person name="Callol A."/>
            <person name="Pajuelo D."/>
            <person name="Ebbesson L."/>
            <person name="Teles M."/>
            <person name="MacKenzie S."/>
            <person name="Amaro C."/>
        </authorList>
    </citation>
    <scope>NUCLEOTIDE SEQUENCE</scope>
</reference>
<evidence type="ECO:0000256" key="1">
    <source>
        <dbReference type="SAM" id="Phobius"/>
    </source>
</evidence>
<protein>
    <submittedName>
        <fullName evidence="2">Uncharacterized protein</fullName>
    </submittedName>
</protein>
<evidence type="ECO:0000313" key="2">
    <source>
        <dbReference type="EMBL" id="JAI04351.1"/>
    </source>
</evidence>
<sequence>MCIVVDSLCPHKLSFLLFVHTVNMCIVVCGFIHDGFNIISMTLQQQ</sequence>